<dbReference type="RefSeq" id="WP_092338321.1">
    <property type="nucleotide sequence ID" value="NZ_FNIB01000001.1"/>
</dbReference>
<dbReference type="SUPFAM" id="SSF53474">
    <property type="entry name" value="alpha/beta-Hydrolases"/>
    <property type="match status" value="1"/>
</dbReference>
<name>A0A4R8V5R4_9MICO</name>
<dbReference type="EMBL" id="FNIB01000001">
    <property type="protein sequence ID" value="SDM51234.1"/>
    <property type="molecule type" value="Genomic_DNA"/>
</dbReference>
<proteinExistence type="predicted"/>
<evidence type="ECO:0000313" key="1">
    <source>
        <dbReference type="EMBL" id="SDM51234.1"/>
    </source>
</evidence>
<evidence type="ECO:0000313" key="4">
    <source>
        <dbReference type="Proteomes" id="UP000298252"/>
    </source>
</evidence>
<evidence type="ECO:0000313" key="2">
    <source>
        <dbReference type="EMBL" id="TFB77608.1"/>
    </source>
</evidence>
<evidence type="ECO:0008006" key="5">
    <source>
        <dbReference type="Google" id="ProtNLM"/>
    </source>
</evidence>
<accession>A0A4R8V5R4</accession>
<gene>
    <name evidence="2" type="ORF">E3O21_07975</name>
    <name evidence="1" type="ORF">SAMN05216368_101186</name>
</gene>
<keyword evidence="4" id="KW-1185">Reference proteome</keyword>
<dbReference type="Proteomes" id="UP000298252">
    <property type="component" value="Unassembled WGS sequence"/>
</dbReference>
<reference evidence="2 4" key="2">
    <citation type="submission" date="2019-03" db="EMBL/GenBank/DDBJ databases">
        <title>Genomics of glacier-inhabiting Cryobacterium strains.</title>
        <authorList>
            <person name="Liu Q."/>
            <person name="Xin Y.-H."/>
        </authorList>
    </citation>
    <scope>NUCLEOTIDE SEQUENCE [LARGE SCALE GENOMIC DNA]</scope>
    <source>
        <strain evidence="2 4">Hh8</strain>
    </source>
</reference>
<dbReference type="Gene3D" id="3.40.50.1820">
    <property type="entry name" value="alpha/beta hydrolase"/>
    <property type="match status" value="1"/>
</dbReference>
<evidence type="ECO:0000313" key="3">
    <source>
        <dbReference type="Proteomes" id="UP000199639"/>
    </source>
</evidence>
<organism evidence="1 3">
    <name type="scientific">Cryobacterium flavum</name>
    <dbReference type="NCBI Taxonomy" id="1424659"/>
    <lineage>
        <taxon>Bacteria</taxon>
        <taxon>Bacillati</taxon>
        <taxon>Actinomycetota</taxon>
        <taxon>Actinomycetes</taxon>
        <taxon>Micrococcales</taxon>
        <taxon>Microbacteriaceae</taxon>
        <taxon>Cryobacterium</taxon>
    </lineage>
</organism>
<dbReference type="EMBL" id="SOFD01000024">
    <property type="protein sequence ID" value="TFB77608.1"/>
    <property type="molecule type" value="Genomic_DNA"/>
</dbReference>
<dbReference type="InterPro" id="IPR029058">
    <property type="entry name" value="AB_hydrolase_fold"/>
</dbReference>
<dbReference type="AlphaFoldDB" id="A0A4R8V5R4"/>
<dbReference type="STRING" id="1424659.SAMN05216368_101186"/>
<dbReference type="Proteomes" id="UP000199639">
    <property type="component" value="Unassembled WGS sequence"/>
</dbReference>
<reference evidence="1 3" key="1">
    <citation type="submission" date="2016-10" db="EMBL/GenBank/DDBJ databases">
        <authorList>
            <person name="Varghese N."/>
            <person name="Submissions S."/>
        </authorList>
    </citation>
    <scope>NUCLEOTIDE SEQUENCE [LARGE SCALE GENOMIC DNA]</scope>
    <source>
        <strain evidence="1 3">CGMCC 1.11215</strain>
    </source>
</reference>
<sequence>MSGVRDGLADGDLTVSVGGTTIVATDEVLAQAQFLNVLRDDLADWVGRAYRIRNLDPYWPANWLGQDPWPDLLQVAGRLNSLHEYCGVTADNLVAAARSYGYVERVAREAALMGAADLAYGLGRLLRGGVFALAGTPFGVSMAGAASVGRIGLHGSLRSPSRSPAARNGADELDPRLLTNPNVVALVRAAASSLDDVAWGLAGTPRSVGRAFGDEGLGVIGISRTALGVLAVARNGGVFRESPVSVAAVGTPTQPTPPTGVGDLAERIPKAVAGKPQVRIENYGDAEHPSWAVYISGTVEWDAIAKTDPLDLTSNITAMAGQTAGSFETVISAMKAAGIAPSDPVVLAGHSQGGLIATQVAAYSWFNVQAVATFGAPESKVPVPDGVATLTVEHTDDIVPAMGGDSLTDSDDRVTVRREAFASEPLPAGAALPAHNLDTYRETALLIDASPEANLQGFRDTVTDVLGSEAGEAVLWRGSRVPERPAPQ</sequence>
<protein>
    <recommendedName>
        <fullName evidence="5">Alpha/beta hydrolase</fullName>
    </recommendedName>
</protein>